<comment type="caution">
    <text evidence="2">The sequence shown here is derived from an EMBL/GenBank/DDBJ whole genome shotgun (WGS) entry which is preliminary data.</text>
</comment>
<keyword evidence="1" id="KW-0802">TPR repeat</keyword>
<dbReference type="PROSITE" id="PS50005">
    <property type="entry name" value="TPR"/>
    <property type="match status" value="1"/>
</dbReference>
<name>A0A1Y1WN23_9FUNG</name>
<dbReference type="EMBL" id="MCFD01000001">
    <property type="protein sequence ID" value="ORX74775.1"/>
    <property type="molecule type" value="Genomic_DNA"/>
</dbReference>
<gene>
    <name evidence="2" type="ORF">DL89DRAFT_264578</name>
</gene>
<dbReference type="SUPFAM" id="SSF48452">
    <property type="entry name" value="TPR-like"/>
    <property type="match status" value="1"/>
</dbReference>
<organism evidence="2 3">
    <name type="scientific">Linderina pennispora</name>
    <dbReference type="NCBI Taxonomy" id="61395"/>
    <lineage>
        <taxon>Eukaryota</taxon>
        <taxon>Fungi</taxon>
        <taxon>Fungi incertae sedis</taxon>
        <taxon>Zoopagomycota</taxon>
        <taxon>Kickxellomycotina</taxon>
        <taxon>Kickxellomycetes</taxon>
        <taxon>Kickxellales</taxon>
        <taxon>Kickxellaceae</taxon>
        <taxon>Linderina</taxon>
    </lineage>
</organism>
<keyword evidence="3" id="KW-1185">Reference proteome</keyword>
<reference evidence="2 3" key="1">
    <citation type="submission" date="2016-07" db="EMBL/GenBank/DDBJ databases">
        <title>Pervasive Adenine N6-methylation of Active Genes in Fungi.</title>
        <authorList>
            <consortium name="DOE Joint Genome Institute"/>
            <person name="Mondo S.J."/>
            <person name="Dannebaum R.O."/>
            <person name="Kuo R.C."/>
            <person name="Labutti K."/>
            <person name="Haridas S."/>
            <person name="Kuo A."/>
            <person name="Salamov A."/>
            <person name="Ahrendt S.R."/>
            <person name="Lipzen A."/>
            <person name="Sullivan W."/>
            <person name="Andreopoulos W.B."/>
            <person name="Clum A."/>
            <person name="Lindquist E."/>
            <person name="Daum C."/>
            <person name="Ramamoorthy G.K."/>
            <person name="Gryganskyi A."/>
            <person name="Culley D."/>
            <person name="Magnuson J.K."/>
            <person name="James T.Y."/>
            <person name="O'Malley M.A."/>
            <person name="Stajich J.E."/>
            <person name="Spatafora J.W."/>
            <person name="Visel A."/>
            <person name="Grigoriev I.V."/>
        </authorList>
    </citation>
    <scope>NUCLEOTIDE SEQUENCE [LARGE SCALE GENOMIC DNA]</scope>
    <source>
        <strain evidence="2 3">ATCC 12442</strain>
    </source>
</reference>
<dbReference type="InterPro" id="IPR019734">
    <property type="entry name" value="TPR_rpt"/>
</dbReference>
<dbReference type="RefSeq" id="XP_040747986.1">
    <property type="nucleotide sequence ID" value="XM_040886304.1"/>
</dbReference>
<dbReference type="OrthoDB" id="5524833at2759"/>
<proteinExistence type="predicted"/>
<dbReference type="AlphaFoldDB" id="A0A1Y1WN23"/>
<protein>
    <submittedName>
        <fullName evidence="2">Uncharacterized protein</fullName>
    </submittedName>
</protein>
<dbReference type="GeneID" id="63802952"/>
<feature type="repeat" description="TPR" evidence="1">
    <location>
        <begin position="237"/>
        <end position="270"/>
    </location>
</feature>
<evidence type="ECO:0000313" key="2">
    <source>
        <dbReference type="EMBL" id="ORX74775.1"/>
    </source>
</evidence>
<accession>A0A1Y1WN23</accession>
<dbReference type="STRING" id="61395.A0A1Y1WN23"/>
<dbReference type="InterPro" id="IPR011990">
    <property type="entry name" value="TPR-like_helical_dom_sf"/>
</dbReference>
<sequence length="954" mass="105617">MTLVDWFTYFLHPEQIQQDFGASQWPTEAERRTAAQELLKGLFGTNNFRDYILNSYPTLRDAHGQQPMQYAGPTPPSTPMSPTMGSGAGTGDIAHMARIGQCSRFAVSPETGLPSDTLHSVLKANGLPPLSAKQDRLLSVAKDLTLLVKFNVEEIERTVHATLRFVYYMYLIESCKGKGGFAECEFQFRRWWVRSAYREEDIGLTLDVPKGEAMSLNCNKIMEHAESLDASGTVLKFCVYYDIARVLLAQSEYQQALSMFQQCQAIDPQRCKPEKFGLSGYNTRPSVDEYVDACKEIAFNSDADTDMAEDIQQTRSDKIASLVDSGDYQPAVVECMLDILEKGGSSDGFAWLLDIHPKIISFCAKQTTAATESIHSALVDAAGAWLQQQQLADEDRVRCLDQARVIASFLTGHGSVYAPVAATDMQLDAESWRSKQATIPESQMLAHELVSAQVTTTQLALLRLSCGYLAGLRLLEKEQYKEAQVWFSRALAEISEFVPATPQATNPIMAAALEKEEALKASLVAQVSVHAKLAALFYQLEQGTDIADVADDIGSIIEDQVPIRFEFLEGLSLICLRQGNNNVFTNLVGAIAASPKLYQQLPEIHIALLQIASLLVLVRDLLLTTGVEVDRAIGEPNYRFDRDAIPKEQLEQVRGSVAEIAKLLMKIPVGSRSTESTTLHTELGSIPQVGAGMENEIERFCRMWGDPVYLTLFAALLSEMLQTGEPVSGPLGLCDLMALITHQDPSDAGPGKPVVGEFVNGKNDHGRKNAKHLRDIALIVFRYTVQLVPKSPAIWLFFSAVAYSAQGSKSKLNEHLMPLFIEFLSLHTDVFSPELLDGCISSEWFQKLLPAMIRSLTDLGMRGAATVLHQYSTDINYEVAMPLLVQAFERKEIDQQITQFFWDSSMVEYGQYLGRLPSSAVHIEFSAPDCELASSRPLFLSEFFGWLSGVLSLK</sequence>
<dbReference type="Proteomes" id="UP000193922">
    <property type="component" value="Unassembled WGS sequence"/>
</dbReference>
<evidence type="ECO:0000313" key="3">
    <source>
        <dbReference type="Proteomes" id="UP000193922"/>
    </source>
</evidence>
<evidence type="ECO:0000256" key="1">
    <source>
        <dbReference type="PROSITE-ProRule" id="PRU00339"/>
    </source>
</evidence>